<dbReference type="InterPro" id="IPR002881">
    <property type="entry name" value="DUF58"/>
</dbReference>
<protein>
    <recommendedName>
        <fullName evidence="1">DUF58 domain-containing protein</fullName>
    </recommendedName>
</protein>
<evidence type="ECO:0000259" key="1">
    <source>
        <dbReference type="Pfam" id="PF01882"/>
    </source>
</evidence>
<sequence>MLGGALRGFNLLLVVAGLIIGALLMQWRWARSACESMSLERQLPDEVFAGQSLRIHYQVANHNRWLTIWLLGIEDRVSVARSGVIQPMRTSLSKIRRGATLTVPLEMVATERGQLTFGPSVLSTSFPLDLLAARIEDKRQPTQLVYPRLFELKRGWQRLLSSRHGGMSNPIQRSGRSEGDFMGLREYRIGDKLRWIHWRTTARMDEPVVCQYDQPRRYDLCLLVDAYLPTPHADDGHVEDAISVAATIVVQLAAVGSNRIVLAIAGRDPVAAPASGSIESQRRLLAMLARAEATKNPLFADAMLKARSTAGRFRDMVVISPRSIEDAMSELPEQTGAQLGTWLRRGALRWVNVSDPQSSPCFHVS</sequence>
<feature type="domain" description="DUF58" evidence="1">
    <location>
        <begin position="184"/>
        <end position="320"/>
    </location>
</feature>
<proteinExistence type="predicted"/>
<dbReference type="Pfam" id="PF01882">
    <property type="entry name" value="DUF58"/>
    <property type="match status" value="1"/>
</dbReference>
<dbReference type="EMBL" id="SJPV01000002">
    <property type="protein sequence ID" value="TWU40410.1"/>
    <property type="molecule type" value="Genomic_DNA"/>
</dbReference>
<dbReference type="Proteomes" id="UP000319143">
    <property type="component" value="Unassembled WGS sequence"/>
</dbReference>
<evidence type="ECO:0000313" key="2">
    <source>
        <dbReference type="EMBL" id="TWU40410.1"/>
    </source>
</evidence>
<organism evidence="2 3">
    <name type="scientific">Novipirellula artificiosorum</name>
    <dbReference type="NCBI Taxonomy" id="2528016"/>
    <lineage>
        <taxon>Bacteria</taxon>
        <taxon>Pseudomonadati</taxon>
        <taxon>Planctomycetota</taxon>
        <taxon>Planctomycetia</taxon>
        <taxon>Pirellulales</taxon>
        <taxon>Pirellulaceae</taxon>
        <taxon>Novipirellula</taxon>
    </lineage>
</organism>
<reference evidence="2 3" key="1">
    <citation type="submission" date="2019-02" db="EMBL/GenBank/DDBJ databases">
        <title>Deep-cultivation of Planctomycetes and their phenomic and genomic characterization uncovers novel biology.</title>
        <authorList>
            <person name="Wiegand S."/>
            <person name="Jogler M."/>
            <person name="Boedeker C."/>
            <person name="Pinto D."/>
            <person name="Vollmers J."/>
            <person name="Rivas-Marin E."/>
            <person name="Kohn T."/>
            <person name="Peeters S.H."/>
            <person name="Heuer A."/>
            <person name="Rast P."/>
            <person name="Oberbeckmann S."/>
            <person name="Bunk B."/>
            <person name="Jeske O."/>
            <person name="Meyerdierks A."/>
            <person name="Storesund J.E."/>
            <person name="Kallscheuer N."/>
            <person name="Luecker S."/>
            <person name="Lage O.M."/>
            <person name="Pohl T."/>
            <person name="Merkel B.J."/>
            <person name="Hornburger P."/>
            <person name="Mueller R.-W."/>
            <person name="Bruemmer F."/>
            <person name="Labrenz M."/>
            <person name="Spormann A.M."/>
            <person name="Op Den Camp H."/>
            <person name="Overmann J."/>
            <person name="Amann R."/>
            <person name="Jetten M.S.M."/>
            <person name="Mascher T."/>
            <person name="Medema M.H."/>
            <person name="Devos D.P."/>
            <person name="Kaster A.-K."/>
            <person name="Ovreas L."/>
            <person name="Rohde M."/>
            <person name="Galperin M.Y."/>
            <person name="Jogler C."/>
        </authorList>
    </citation>
    <scope>NUCLEOTIDE SEQUENCE [LARGE SCALE GENOMIC DNA]</scope>
    <source>
        <strain evidence="2 3">Poly41</strain>
    </source>
</reference>
<keyword evidence="3" id="KW-1185">Reference proteome</keyword>
<comment type="caution">
    <text evidence="2">The sequence shown here is derived from an EMBL/GenBank/DDBJ whole genome shotgun (WGS) entry which is preliminary data.</text>
</comment>
<dbReference type="AlphaFoldDB" id="A0A5C6DUP8"/>
<evidence type="ECO:0000313" key="3">
    <source>
        <dbReference type="Proteomes" id="UP000319143"/>
    </source>
</evidence>
<dbReference type="PANTHER" id="PTHR34351">
    <property type="entry name" value="SLR1927 PROTEIN-RELATED"/>
    <property type="match status" value="1"/>
</dbReference>
<gene>
    <name evidence="2" type="ORF">Poly41_12420</name>
</gene>
<dbReference type="PANTHER" id="PTHR34351:SF1">
    <property type="entry name" value="SLR1927 PROTEIN"/>
    <property type="match status" value="1"/>
</dbReference>
<name>A0A5C6DUP8_9BACT</name>
<accession>A0A5C6DUP8</accession>